<evidence type="ECO:0000313" key="2">
    <source>
        <dbReference type="Proteomes" id="UP000046393"/>
    </source>
</evidence>
<evidence type="ECO:0000313" key="3">
    <source>
        <dbReference type="WBParaSite" id="SMUV_0000952401-mRNA-1"/>
    </source>
</evidence>
<accession>A0A0N5AX54</accession>
<dbReference type="WBParaSite" id="SMUV_0000952401-mRNA-1">
    <property type="protein sequence ID" value="SMUV_0000952401-mRNA-1"/>
    <property type="gene ID" value="SMUV_0000952401"/>
</dbReference>
<evidence type="ECO:0000256" key="1">
    <source>
        <dbReference type="SAM" id="Phobius"/>
    </source>
</evidence>
<keyword evidence="1" id="KW-0812">Transmembrane</keyword>
<reference evidence="3" key="1">
    <citation type="submission" date="2017-02" db="UniProtKB">
        <authorList>
            <consortium name="WormBaseParasite"/>
        </authorList>
    </citation>
    <scope>IDENTIFICATION</scope>
</reference>
<keyword evidence="1" id="KW-1133">Transmembrane helix</keyword>
<organism evidence="2 3">
    <name type="scientific">Syphacia muris</name>
    <dbReference type="NCBI Taxonomy" id="451379"/>
    <lineage>
        <taxon>Eukaryota</taxon>
        <taxon>Metazoa</taxon>
        <taxon>Ecdysozoa</taxon>
        <taxon>Nematoda</taxon>
        <taxon>Chromadorea</taxon>
        <taxon>Rhabditida</taxon>
        <taxon>Spirurina</taxon>
        <taxon>Oxyuridomorpha</taxon>
        <taxon>Oxyuroidea</taxon>
        <taxon>Oxyuridae</taxon>
        <taxon>Syphacia</taxon>
    </lineage>
</organism>
<proteinExistence type="predicted"/>
<dbReference type="Proteomes" id="UP000046393">
    <property type="component" value="Unplaced"/>
</dbReference>
<name>A0A0N5AX54_9BILA</name>
<keyword evidence="2" id="KW-1185">Reference proteome</keyword>
<sequence>MPIVTGDFVELKPNPDLLNPKFGSYKISFDKYLQRRQRLRCNGSFLTFYSYLSLWNVTIISFNLI</sequence>
<protein>
    <submittedName>
        <fullName evidence="3">Uncharacterized protein</fullName>
    </submittedName>
</protein>
<keyword evidence="1" id="KW-0472">Membrane</keyword>
<dbReference type="AlphaFoldDB" id="A0A0N5AX54"/>
<feature type="transmembrane region" description="Helical" evidence="1">
    <location>
        <begin position="45"/>
        <end position="64"/>
    </location>
</feature>